<accession>A0A2Z4G842</accession>
<evidence type="ECO:0000256" key="4">
    <source>
        <dbReference type="ARBA" id="ARBA00022692"/>
    </source>
</evidence>
<evidence type="ECO:0000256" key="6">
    <source>
        <dbReference type="ARBA" id="ARBA00023065"/>
    </source>
</evidence>
<comment type="similarity">
    <text evidence="8">Belongs to the anion channel-forming bestrophin (TC 1.A.46) family.</text>
</comment>
<dbReference type="RefSeq" id="WP_111370453.1">
    <property type="nucleotide sequence ID" value="NZ_CP029480.1"/>
</dbReference>
<evidence type="ECO:0000256" key="2">
    <source>
        <dbReference type="ARBA" id="ARBA00022448"/>
    </source>
</evidence>
<feature type="transmembrane region" description="Helical" evidence="9">
    <location>
        <begin position="225"/>
        <end position="241"/>
    </location>
</feature>
<evidence type="ECO:0000256" key="3">
    <source>
        <dbReference type="ARBA" id="ARBA00022475"/>
    </source>
</evidence>
<evidence type="ECO:0000256" key="8">
    <source>
        <dbReference type="ARBA" id="ARBA00034708"/>
    </source>
</evidence>
<dbReference type="GO" id="GO:0005886">
    <property type="term" value="C:plasma membrane"/>
    <property type="evidence" value="ECO:0007669"/>
    <property type="project" value="UniProtKB-SubCell"/>
</dbReference>
<name>A0A2Z4G842_9BACT</name>
<dbReference type="PANTHER" id="PTHR33281:SF19">
    <property type="entry name" value="VOLTAGE-DEPENDENT ANION CHANNEL-FORMING PROTEIN YNEE"/>
    <property type="match status" value="1"/>
</dbReference>
<evidence type="ECO:0008006" key="12">
    <source>
        <dbReference type="Google" id="ProtNLM"/>
    </source>
</evidence>
<gene>
    <name evidence="10" type="ORF">DJ013_03860</name>
</gene>
<evidence type="ECO:0000313" key="10">
    <source>
        <dbReference type="EMBL" id="AWV97351.1"/>
    </source>
</evidence>
<dbReference type="Proteomes" id="UP000249873">
    <property type="component" value="Chromosome"/>
</dbReference>
<reference evidence="10 11" key="1">
    <citation type="submission" date="2018-05" db="EMBL/GenBank/DDBJ databases">
        <title>Complete genome sequence of Arcticibacterium luteifluviistationis SM1504T, a cytophagaceae bacterium isolated from Arctic surface seawater.</title>
        <authorList>
            <person name="Li Y."/>
            <person name="Qin Q.-L."/>
        </authorList>
    </citation>
    <scope>NUCLEOTIDE SEQUENCE [LARGE SCALE GENOMIC DNA]</scope>
    <source>
        <strain evidence="10 11">SM1504</strain>
    </source>
</reference>
<dbReference type="OrthoDB" id="445589at2"/>
<sequence>MIISKKVSITRIISGTGRHFLFDLVTCVLTFFVFSRFQAFGIELPVLIPSVLGTALAFFIGFNNNQAYDRWWEARKIWGALVNDSRTWARQVLFFYKDKPEMSKVAIDRHIAFVYALKENLRDSNAKEYLKYLSEEDQAYIANESNKPNAILSIQTRELNEAYNNGEIDGFKFLELNKMLVNFCNEMGKSERISNTVFPTTYNYYTSIFIWVFIVTVTAVASQSVGILSIAVGTLIGYVFLTTHKIGQSLLNPFEEIPTGIPITQISRTIEINMLQTRKETVLPPVIESIDGEFIM</sequence>
<dbReference type="GO" id="GO:0005254">
    <property type="term" value="F:chloride channel activity"/>
    <property type="evidence" value="ECO:0007669"/>
    <property type="project" value="InterPro"/>
</dbReference>
<keyword evidence="11" id="KW-1185">Reference proteome</keyword>
<dbReference type="AlphaFoldDB" id="A0A2Z4G842"/>
<dbReference type="Pfam" id="PF25539">
    <property type="entry name" value="Bestrophin_2"/>
    <property type="match status" value="1"/>
</dbReference>
<proteinExistence type="inferred from homology"/>
<keyword evidence="6" id="KW-0406">Ion transport</keyword>
<feature type="transmembrane region" description="Helical" evidence="9">
    <location>
        <begin position="44"/>
        <end position="62"/>
    </location>
</feature>
<evidence type="ECO:0000313" key="11">
    <source>
        <dbReference type="Proteomes" id="UP000249873"/>
    </source>
</evidence>
<comment type="subcellular location">
    <subcellularLocation>
        <location evidence="1">Cell membrane</location>
        <topology evidence="1">Multi-pass membrane protein</topology>
    </subcellularLocation>
</comment>
<evidence type="ECO:0000256" key="5">
    <source>
        <dbReference type="ARBA" id="ARBA00022989"/>
    </source>
</evidence>
<keyword evidence="4 9" id="KW-0812">Transmembrane</keyword>
<dbReference type="InterPro" id="IPR044669">
    <property type="entry name" value="YneE/VCCN1/2-like"/>
</dbReference>
<feature type="transmembrane region" description="Helical" evidence="9">
    <location>
        <begin position="202"/>
        <end position="219"/>
    </location>
</feature>
<keyword evidence="3" id="KW-1003">Cell membrane</keyword>
<dbReference type="PANTHER" id="PTHR33281">
    <property type="entry name" value="UPF0187 PROTEIN YNEE"/>
    <property type="match status" value="1"/>
</dbReference>
<organism evidence="10 11">
    <name type="scientific">Arcticibacterium luteifluviistationis</name>
    <dbReference type="NCBI Taxonomy" id="1784714"/>
    <lineage>
        <taxon>Bacteria</taxon>
        <taxon>Pseudomonadati</taxon>
        <taxon>Bacteroidota</taxon>
        <taxon>Cytophagia</taxon>
        <taxon>Cytophagales</taxon>
        <taxon>Leadbetterellaceae</taxon>
        <taxon>Arcticibacterium</taxon>
    </lineage>
</organism>
<dbReference type="EMBL" id="CP029480">
    <property type="protein sequence ID" value="AWV97351.1"/>
    <property type="molecule type" value="Genomic_DNA"/>
</dbReference>
<keyword evidence="2" id="KW-0813">Transport</keyword>
<evidence type="ECO:0000256" key="9">
    <source>
        <dbReference type="SAM" id="Phobius"/>
    </source>
</evidence>
<feature type="transmembrane region" description="Helical" evidence="9">
    <location>
        <begin position="20"/>
        <end position="38"/>
    </location>
</feature>
<dbReference type="KEGG" id="als:DJ013_03860"/>
<keyword evidence="7 9" id="KW-0472">Membrane</keyword>
<protein>
    <recommendedName>
        <fullName evidence="12">Bestrophin</fullName>
    </recommendedName>
</protein>
<keyword evidence="5 9" id="KW-1133">Transmembrane helix</keyword>
<evidence type="ECO:0000256" key="1">
    <source>
        <dbReference type="ARBA" id="ARBA00004651"/>
    </source>
</evidence>
<evidence type="ECO:0000256" key="7">
    <source>
        <dbReference type="ARBA" id="ARBA00023136"/>
    </source>
</evidence>